<dbReference type="Proteomes" id="UP000231279">
    <property type="component" value="Unassembled WGS sequence"/>
</dbReference>
<organism evidence="2 3">
    <name type="scientific">Handroanthus impetiginosus</name>
    <dbReference type="NCBI Taxonomy" id="429701"/>
    <lineage>
        <taxon>Eukaryota</taxon>
        <taxon>Viridiplantae</taxon>
        <taxon>Streptophyta</taxon>
        <taxon>Embryophyta</taxon>
        <taxon>Tracheophyta</taxon>
        <taxon>Spermatophyta</taxon>
        <taxon>Magnoliopsida</taxon>
        <taxon>eudicotyledons</taxon>
        <taxon>Gunneridae</taxon>
        <taxon>Pentapetalae</taxon>
        <taxon>asterids</taxon>
        <taxon>lamiids</taxon>
        <taxon>Lamiales</taxon>
        <taxon>Bignoniaceae</taxon>
        <taxon>Crescentiina</taxon>
        <taxon>Tabebuia alliance</taxon>
        <taxon>Handroanthus</taxon>
    </lineage>
</organism>
<feature type="region of interest" description="Disordered" evidence="1">
    <location>
        <begin position="102"/>
        <end position="131"/>
    </location>
</feature>
<dbReference type="STRING" id="429701.A0A2G9HWR7"/>
<dbReference type="AlphaFoldDB" id="A0A2G9HWR7"/>
<accession>A0A2G9HWR7</accession>
<dbReference type="EMBL" id="NKXS01000854">
    <property type="protein sequence ID" value="PIN21962.1"/>
    <property type="molecule type" value="Genomic_DNA"/>
</dbReference>
<proteinExistence type="predicted"/>
<comment type="caution">
    <text evidence="2">The sequence shown here is derived from an EMBL/GenBank/DDBJ whole genome shotgun (WGS) entry which is preliminary data.</text>
</comment>
<dbReference type="OrthoDB" id="1725125at2759"/>
<dbReference type="PANTHER" id="PTHR37076">
    <property type="entry name" value="HISTONE-LYSINE N-METHYLTRANSFERASE, H3 LYSINE-79 SPECIFIC-LIKE-RELATED"/>
    <property type="match status" value="1"/>
</dbReference>
<evidence type="ECO:0000256" key="1">
    <source>
        <dbReference type="SAM" id="MobiDB-lite"/>
    </source>
</evidence>
<name>A0A2G9HWR7_9LAMI</name>
<reference evidence="3" key="1">
    <citation type="journal article" date="2018" name="Gigascience">
        <title>Genome assembly of the Pink Ipe (Handroanthus impetiginosus, Bignoniaceae), a highly valued, ecologically keystone Neotropical timber forest tree.</title>
        <authorList>
            <person name="Silva-Junior O.B."/>
            <person name="Grattapaglia D."/>
            <person name="Novaes E."/>
            <person name="Collevatti R.G."/>
        </authorList>
    </citation>
    <scope>NUCLEOTIDE SEQUENCE [LARGE SCALE GENOMIC DNA]</scope>
    <source>
        <strain evidence="3">cv. UFG-1</strain>
    </source>
</reference>
<gene>
    <name evidence="2" type="ORF">CDL12_05338</name>
</gene>
<sequence length="284" mass="34032">MHFGQLGQVAEGDFVGGIDAVENGVMDLEFDYDGEDGEENYNGGNKSEVCMREDGGARFVCEDVEPNASDMRKKRKVLKGQEKKAWGFLVNQLGHLREMESRFENREAERERERQRREHLQMEREKERERKWEEMEKDREVRENTREKLRRQWTQEWEAMERENEERERRQREEEKMHEREWEERLNRRRSEWKKRMDETLSQHRAEMSQIQARILHEQQNLTSQFLGIFSQWTGHPAGLSDHTGASSHYLSQMMQNLHHVNGMVHGDARVEGDNQEDQFIVDG</sequence>
<evidence type="ECO:0000313" key="2">
    <source>
        <dbReference type="EMBL" id="PIN21962.1"/>
    </source>
</evidence>
<protein>
    <submittedName>
        <fullName evidence="2">Uncharacterized protein</fullName>
    </submittedName>
</protein>
<evidence type="ECO:0000313" key="3">
    <source>
        <dbReference type="Proteomes" id="UP000231279"/>
    </source>
</evidence>
<keyword evidence="3" id="KW-1185">Reference proteome</keyword>
<dbReference type="PANTHER" id="PTHR37076:SF4">
    <property type="entry name" value="HISTONE-LYSINE N-METHYLTRANSFERASE, H3 LYSINE-79 SPECIFIC-LIKE"/>
    <property type="match status" value="1"/>
</dbReference>